<dbReference type="InterPro" id="IPR013783">
    <property type="entry name" value="Ig-like_fold"/>
</dbReference>
<dbReference type="InterPro" id="IPR008962">
    <property type="entry name" value="PapD-like_sf"/>
</dbReference>
<dbReference type="eggNOG" id="KOG0916">
    <property type="taxonomic scope" value="Eukaryota"/>
</dbReference>
<dbReference type="Gene3D" id="1.10.510.10">
    <property type="entry name" value="Transferase(Phosphotransferase) domain 1"/>
    <property type="match status" value="1"/>
</dbReference>
<dbReference type="InterPro" id="IPR023175">
    <property type="entry name" value="Vta1/CALS_N_sf"/>
</dbReference>
<dbReference type="PROSITE" id="PS50011">
    <property type="entry name" value="PROTEIN_KINASE_DOM"/>
    <property type="match status" value="1"/>
</dbReference>
<dbReference type="PANTHER" id="PTHR45707">
    <property type="entry name" value="C2 CALCIUM/LIPID-BINDING PLANT PHOSPHORIBOSYLTRANSFERASE FAMILY PROTEIN"/>
    <property type="match status" value="1"/>
</dbReference>
<dbReference type="GO" id="GO:0005524">
    <property type="term" value="F:ATP binding"/>
    <property type="evidence" value="ECO:0007669"/>
    <property type="project" value="InterPro"/>
</dbReference>
<organism evidence="3">
    <name type="scientific">Triticum urartu</name>
    <name type="common">Red wild einkorn</name>
    <name type="synonym">Crithodium urartu</name>
    <dbReference type="NCBI Taxonomy" id="4572"/>
    <lineage>
        <taxon>Eukaryota</taxon>
        <taxon>Viridiplantae</taxon>
        <taxon>Streptophyta</taxon>
        <taxon>Embryophyta</taxon>
        <taxon>Tracheophyta</taxon>
        <taxon>Spermatophyta</taxon>
        <taxon>Magnoliopsida</taxon>
        <taxon>Liliopsida</taxon>
        <taxon>Poales</taxon>
        <taxon>Poaceae</taxon>
        <taxon>BOP clade</taxon>
        <taxon>Pooideae</taxon>
        <taxon>Triticodae</taxon>
        <taxon>Triticeae</taxon>
        <taxon>Triticinae</taxon>
        <taxon>Triticum</taxon>
    </lineage>
</organism>
<keyword evidence="2" id="KW-0472">Membrane</keyword>
<dbReference type="STRING" id="4572.M7YGW6"/>
<comment type="subcellular location">
    <subcellularLocation>
        <location evidence="1">Endomembrane system</location>
    </subcellularLocation>
</comment>
<dbReference type="Pfam" id="PF00069">
    <property type="entry name" value="Pkinase"/>
    <property type="match status" value="1"/>
</dbReference>
<gene>
    <name evidence="3" type="ORF">TRIUR3_04667</name>
</gene>
<evidence type="ECO:0000256" key="2">
    <source>
        <dbReference type="ARBA" id="ARBA00023136"/>
    </source>
</evidence>
<dbReference type="InterPro" id="IPR011009">
    <property type="entry name" value="Kinase-like_dom_sf"/>
</dbReference>
<dbReference type="PANTHER" id="PTHR45707:SF50">
    <property type="entry name" value="VESICLE-ASSOCIATED PROTEIN 1-1"/>
    <property type="match status" value="1"/>
</dbReference>
<dbReference type="PROSITE" id="PS50202">
    <property type="entry name" value="MSP"/>
    <property type="match status" value="1"/>
</dbReference>
<dbReference type="InterPro" id="IPR008271">
    <property type="entry name" value="Ser/Thr_kinase_AS"/>
</dbReference>
<dbReference type="GO" id="GO:0004672">
    <property type="term" value="F:protein kinase activity"/>
    <property type="evidence" value="ECO:0007669"/>
    <property type="project" value="InterPro"/>
</dbReference>
<dbReference type="PROSITE" id="PS00108">
    <property type="entry name" value="PROTEIN_KINASE_ST"/>
    <property type="match status" value="1"/>
</dbReference>
<evidence type="ECO:0000313" key="3">
    <source>
        <dbReference type="EMBL" id="EMS49603.1"/>
    </source>
</evidence>
<dbReference type="InterPro" id="IPR000719">
    <property type="entry name" value="Prot_kinase_dom"/>
</dbReference>
<reference evidence="3" key="1">
    <citation type="journal article" date="2013" name="Nature">
        <title>Draft genome of the wheat A-genome progenitor Triticum urartu.</title>
        <authorList>
            <person name="Ling H.Q."/>
            <person name="Zhao S."/>
            <person name="Liu D."/>
            <person name="Wang J."/>
            <person name="Sun H."/>
            <person name="Zhang C."/>
            <person name="Fan H."/>
            <person name="Li D."/>
            <person name="Dong L."/>
            <person name="Tao Y."/>
            <person name="Gao C."/>
            <person name="Wu H."/>
            <person name="Li Y."/>
            <person name="Cui Y."/>
            <person name="Guo X."/>
            <person name="Zheng S."/>
            <person name="Wang B."/>
            <person name="Yu K."/>
            <person name="Liang Q."/>
            <person name="Yang W."/>
            <person name="Lou X."/>
            <person name="Chen J."/>
            <person name="Feng M."/>
            <person name="Jian J."/>
            <person name="Zhang X."/>
            <person name="Luo G."/>
            <person name="Jiang Y."/>
            <person name="Liu J."/>
            <person name="Wang Z."/>
            <person name="Sha Y."/>
            <person name="Zhang B."/>
            <person name="Wu H."/>
            <person name="Tang D."/>
            <person name="Shen Q."/>
            <person name="Xue P."/>
            <person name="Zou S."/>
            <person name="Wang X."/>
            <person name="Liu X."/>
            <person name="Wang F."/>
            <person name="Yang Y."/>
            <person name="An X."/>
            <person name="Dong Z."/>
            <person name="Zhang K."/>
            <person name="Zhang X."/>
            <person name="Luo M.C."/>
            <person name="Dvorak J."/>
            <person name="Tong Y."/>
            <person name="Wang J."/>
            <person name="Yang H."/>
            <person name="Li Z."/>
            <person name="Wang D."/>
            <person name="Zhang A."/>
            <person name="Wang J."/>
        </authorList>
    </citation>
    <scope>NUCLEOTIDE SEQUENCE</scope>
</reference>
<dbReference type="SUPFAM" id="SSF56112">
    <property type="entry name" value="Protein kinase-like (PK-like)"/>
    <property type="match status" value="1"/>
</dbReference>
<name>M7YGW6_TRIUA</name>
<dbReference type="SMART" id="SM00220">
    <property type="entry name" value="S_TKc"/>
    <property type="match status" value="1"/>
</dbReference>
<dbReference type="Gene3D" id="3.30.200.20">
    <property type="entry name" value="Phosphorylase Kinase, domain 1"/>
    <property type="match status" value="1"/>
</dbReference>
<dbReference type="Pfam" id="PF00635">
    <property type="entry name" value="Motile_Sperm"/>
    <property type="match status" value="1"/>
</dbReference>
<dbReference type="eggNOG" id="KOG0439">
    <property type="taxonomic scope" value="Eukaryota"/>
</dbReference>
<dbReference type="SUPFAM" id="SSF49354">
    <property type="entry name" value="PapD-like"/>
    <property type="match status" value="1"/>
</dbReference>
<dbReference type="GO" id="GO:0012505">
    <property type="term" value="C:endomembrane system"/>
    <property type="evidence" value="ECO:0007669"/>
    <property type="project" value="UniProtKB-SubCell"/>
</dbReference>
<dbReference type="Gene3D" id="2.60.40.10">
    <property type="entry name" value="Immunoglobulins"/>
    <property type="match status" value="1"/>
</dbReference>
<dbReference type="Gene3D" id="1.25.40.270">
    <property type="entry name" value="Vacuolar protein sorting-associated protein vta1"/>
    <property type="match status" value="1"/>
</dbReference>
<proteinExistence type="predicted"/>
<dbReference type="InterPro" id="IPR000535">
    <property type="entry name" value="MSP_dom"/>
</dbReference>
<sequence length="531" mass="60810">MVNEDLTTENAEDMFDEESKWSIMDPCLAKSRPEPFSTKLKLFIRVICSNFEGRFYAFEKAHRFDPTSSGRGVRQFKISLLERLDRDNTVTLEGRKEKGDALEMEQFYLYYCENFMKTLQDAVGKAGRDLLTKLHRTEAVLFEVLKAVNVTQTVGVDQAVLEMHCKIEENRELVLLPPPLSPSEQATLDRWRWMDIKCVIPNVLDQILQDGSAEPISIPLALLQNITENFADERKIGQGGFGVVYKEKDIVHMDLKPENILMDDLMIPKVTDFGISKHLDGISQAVTRGCTMSLGYCAPEYLHRGQLSFKTDIFSLGVIIIDLVTGRKEDPDIKNVLRRWRYRWNRSAKYPPLGYQQVTECIEIAARCVSHDPKEQPHIWDIISQLNEMESKNGHVNNANEFTVGLISSYPWELLDIDPLELHFPSAIDKQIPCSLQLSNPRDDYIAFYVQTSSGQYLIEPNKGIVPPQSKSNVIITFRAQKMAPHCMMYKDEFIVRCTMVNEDLTIENVTEDMFDEESKVVDNVNLTVAF</sequence>
<dbReference type="AlphaFoldDB" id="M7YGW6"/>
<dbReference type="OMA" id="HIHWAHE"/>
<dbReference type="EMBL" id="KD241234">
    <property type="protein sequence ID" value="EMS49603.1"/>
    <property type="molecule type" value="Genomic_DNA"/>
</dbReference>
<evidence type="ECO:0000256" key="1">
    <source>
        <dbReference type="ARBA" id="ARBA00004308"/>
    </source>
</evidence>
<protein>
    <submittedName>
        <fullName evidence="3">Callose synthase 2</fullName>
    </submittedName>
</protein>
<accession>M7YGW6</accession>